<evidence type="ECO:0000256" key="1">
    <source>
        <dbReference type="PROSITE-ProRule" id="PRU00023"/>
    </source>
</evidence>
<sequence length="250" mass="27411">MRQEDAREEALREAAAVGNAKVVQHYLTAGVNVDAQNRVNKWTALHWAAQRSHPDIVRILLDHGADTDLQNTKGQKAADIAKGAEVRQLLNVSPEEESVEESNTPKFVPSYLAAPAFDTLYSVPLDQQPSFASSAATPVQSSPVSNRPPPPVDQAPVQAKISETEKELLVYRSTRDESNLLGAIFVPSSSTLSDTVTQIKNEIDDIASEFTLRRHTGTHSIPINSKQMQARTLQHFHGNDDAVVILYSEP</sequence>
<dbReference type="PANTHER" id="PTHR24192:SF2">
    <property type="entry name" value="ANKRD40 C-TERMINAL-LIKE PROTEIN-RELATED"/>
    <property type="match status" value="1"/>
</dbReference>
<dbReference type="SMART" id="SM00248">
    <property type="entry name" value="ANK"/>
    <property type="match status" value="2"/>
</dbReference>
<dbReference type="AlphaFoldDB" id="A0A0L0HQS6"/>
<dbReference type="InterPro" id="IPR039195">
    <property type="entry name" value="ANKRD40"/>
</dbReference>
<dbReference type="InParanoid" id="A0A0L0HQS6"/>
<reference evidence="3 4" key="1">
    <citation type="submission" date="2009-08" db="EMBL/GenBank/DDBJ databases">
        <title>The Genome Sequence of Spizellomyces punctatus strain DAOM BR117.</title>
        <authorList>
            <consortium name="The Broad Institute Genome Sequencing Platform"/>
            <person name="Russ C."/>
            <person name="Cuomo C."/>
            <person name="Shea T."/>
            <person name="Young S.K."/>
            <person name="Zeng Q."/>
            <person name="Koehrsen M."/>
            <person name="Haas B."/>
            <person name="Borodovsky M."/>
            <person name="Guigo R."/>
            <person name="Alvarado L."/>
            <person name="Berlin A."/>
            <person name="Bochicchio J."/>
            <person name="Borenstein D."/>
            <person name="Chapman S."/>
            <person name="Chen Z."/>
            <person name="Engels R."/>
            <person name="Freedman E."/>
            <person name="Gellesch M."/>
            <person name="Goldberg J."/>
            <person name="Griggs A."/>
            <person name="Gujja S."/>
            <person name="Heiman D."/>
            <person name="Hepburn T."/>
            <person name="Howarth C."/>
            <person name="Jen D."/>
            <person name="Larson L."/>
            <person name="Lewis B."/>
            <person name="Mehta T."/>
            <person name="Park D."/>
            <person name="Pearson M."/>
            <person name="Roberts A."/>
            <person name="Saif S."/>
            <person name="Shenoy N."/>
            <person name="Sisk P."/>
            <person name="Stolte C."/>
            <person name="Sykes S."/>
            <person name="Thomson T."/>
            <person name="Walk T."/>
            <person name="White J."/>
            <person name="Yandava C."/>
            <person name="Burger G."/>
            <person name="Gray M.W."/>
            <person name="Holland P.W.H."/>
            <person name="King N."/>
            <person name="Lang F.B.F."/>
            <person name="Roger A.J."/>
            <person name="Ruiz-Trillo I."/>
            <person name="Lander E."/>
            <person name="Nusbaum C."/>
        </authorList>
    </citation>
    <scope>NUCLEOTIDE SEQUENCE [LARGE SCALE GENOMIC DNA]</scope>
    <source>
        <strain evidence="3 4">DAOM BR117</strain>
    </source>
</reference>
<dbReference type="InterPro" id="IPR002110">
    <property type="entry name" value="Ankyrin_rpt"/>
</dbReference>
<dbReference type="GeneID" id="27684878"/>
<dbReference type="PROSITE" id="PS50088">
    <property type="entry name" value="ANK_REPEAT"/>
    <property type="match status" value="1"/>
</dbReference>
<dbReference type="OrthoDB" id="539213at2759"/>
<keyword evidence="1" id="KW-0040">ANK repeat</keyword>
<organism evidence="3 4">
    <name type="scientific">Spizellomyces punctatus (strain DAOM BR117)</name>
    <dbReference type="NCBI Taxonomy" id="645134"/>
    <lineage>
        <taxon>Eukaryota</taxon>
        <taxon>Fungi</taxon>
        <taxon>Fungi incertae sedis</taxon>
        <taxon>Chytridiomycota</taxon>
        <taxon>Chytridiomycota incertae sedis</taxon>
        <taxon>Chytridiomycetes</taxon>
        <taxon>Spizellomycetales</taxon>
        <taxon>Spizellomycetaceae</taxon>
        <taxon>Spizellomyces</taxon>
    </lineage>
</organism>
<protein>
    <submittedName>
        <fullName evidence="3">Uncharacterized protein</fullName>
    </submittedName>
</protein>
<dbReference type="SUPFAM" id="SSF48403">
    <property type="entry name" value="Ankyrin repeat"/>
    <property type="match status" value="1"/>
</dbReference>
<keyword evidence="4" id="KW-1185">Reference proteome</keyword>
<gene>
    <name evidence="3" type="ORF">SPPG_01194</name>
</gene>
<evidence type="ECO:0000256" key="2">
    <source>
        <dbReference type="SAM" id="MobiDB-lite"/>
    </source>
</evidence>
<dbReference type="InterPro" id="IPR036770">
    <property type="entry name" value="Ankyrin_rpt-contain_sf"/>
</dbReference>
<dbReference type="Gene3D" id="1.25.40.20">
    <property type="entry name" value="Ankyrin repeat-containing domain"/>
    <property type="match status" value="1"/>
</dbReference>
<dbReference type="PROSITE" id="PS50297">
    <property type="entry name" value="ANK_REP_REGION"/>
    <property type="match status" value="1"/>
</dbReference>
<dbReference type="OMA" id="QNAMNGW"/>
<dbReference type="eggNOG" id="KOG0307">
    <property type="taxonomic scope" value="Eukaryota"/>
</dbReference>
<dbReference type="EMBL" id="KQ257451">
    <property type="protein sequence ID" value="KND03736.1"/>
    <property type="molecule type" value="Genomic_DNA"/>
</dbReference>
<evidence type="ECO:0000313" key="3">
    <source>
        <dbReference type="EMBL" id="KND03736.1"/>
    </source>
</evidence>
<name>A0A0L0HQS6_SPIPD</name>
<dbReference type="Pfam" id="PF12796">
    <property type="entry name" value="Ank_2"/>
    <property type="match status" value="1"/>
</dbReference>
<evidence type="ECO:0000313" key="4">
    <source>
        <dbReference type="Proteomes" id="UP000053201"/>
    </source>
</evidence>
<dbReference type="Proteomes" id="UP000053201">
    <property type="component" value="Unassembled WGS sequence"/>
</dbReference>
<dbReference type="STRING" id="645134.A0A0L0HQS6"/>
<feature type="repeat" description="ANK" evidence="1">
    <location>
        <begin position="40"/>
        <end position="72"/>
    </location>
</feature>
<dbReference type="RefSeq" id="XP_016611775.1">
    <property type="nucleotide sequence ID" value="XM_016749523.1"/>
</dbReference>
<feature type="region of interest" description="Disordered" evidence="2">
    <location>
        <begin position="132"/>
        <end position="156"/>
    </location>
</feature>
<dbReference type="VEuPathDB" id="FungiDB:SPPG_01194"/>
<dbReference type="PANTHER" id="PTHR24192">
    <property type="entry name" value="ANKYRIN REPEAT DOMAIN 40"/>
    <property type="match status" value="1"/>
</dbReference>
<accession>A0A0L0HQS6</accession>
<proteinExistence type="predicted"/>